<feature type="non-terminal residue" evidence="1">
    <location>
        <position position="41"/>
    </location>
</feature>
<accession>A0A381ZRP7</accession>
<protein>
    <submittedName>
        <fullName evidence="1">Uncharacterized protein</fullName>
    </submittedName>
</protein>
<dbReference type="AlphaFoldDB" id="A0A381ZRP7"/>
<evidence type="ECO:0000313" key="1">
    <source>
        <dbReference type="EMBL" id="SVA91552.1"/>
    </source>
</evidence>
<organism evidence="1">
    <name type="scientific">marine metagenome</name>
    <dbReference type="NCBI Taxonomy" id="408172"/>
    <lineage>
        <taxon>unclassified sequences</taxon>
        <taxon>metagenomes</taxon>
        <taxon>ecological metagenomes</taxon>
    </lineage>
</organism>
<name>A0A381ZRP7_9ZZZZ</name>
<reference evidence="1" key="1">
    <citation type="submission" date="2018-05" db="EMBL/GenBank/DDBJ databases">
        <authorList>
            <person name="Lanie J.A."/>
            <person name="Ng W.-L."/>
            <person name="Kazmierczak K.M."/>
            <person name="Andrzejewski T.M."/>
            <person name="Davidsen T.M."/>
            <person name="Wayne K.J."/>
            <person name="Tettelin H."/>
            <person name="Glass J.I."/>
            <person name="Rusch D."/>
            <person name="Podicherti R."/>
            <person name="Tsui H.-C.T."/>
            <person name="Winkler M.E."/>
        </authorList>
    </citation>
    <scope>NUCLEOTIDE SEQUENCE</scope>
</reference>
<gene>
    <name evidence="1" type="ORF">METZ01_LOCUS144406</name>
</gene>
<dbReference type="EMBL" id="UINC01022273">
    <property type="protein sequence ID" value="SVA91552.1"/>
    <property type="molecule type" value="Genomic_DNA"/>
</dbReference>
<sequence>MNSAKPIALLLIYSFFLITSISANNNTADDRIYKQAQELLA</sequence>
<proteinExistence type="predicted"/>